<feature type="compositionally biased region" description="Polar residues" evidence="5">
    <location>
        <begin position="28"/>
        <end position="49"/>
    </location>
</feature>
<dbReference type="SUPFAM" id="SSF82199">
    <property type="entry name" value="SET domain"/>
    <property type="match status" value="1"/>
</dbReference>
<feature type="domain" description="MYND-type" evidence="7">
    <location>
        <begin position="106"/>
        <end position="146"/>
    </location>
</feature>
<feature type="compositionally biased region" description="Low complexity" evidence="5">
    <location>
        <begin position="502"/>
        <end position="511"/>
    </location>
</feature>
<keyword evidence="2 4" id="KW-0863">Zinc-finger</keyword>
<evidence type="ECO:0000259" key="6">
    <source>
        <dbReference type="PROSITE" id="PS50280"/>
    </source>
</evidence>
<dbReference type="PANTHER" id="PTHR12197">
    <property type="entry name" value="HISTONE-LYSINE N-METHYLTRANSFERASE SMYD"/>
    <property type="match status" value="1"/>
</dbReference>
<feature type="compositionally biased region" description="Low complexity" evidence="5">
    <location>
        <begin position="164"/>
        <end position="175"/>
    </location>
</feature>
<feature type="compositionally biased region" description="Polar residues" evidence="5">
    <location>
        <begin position="7"/>
        <end position="16"/>
    </location>
</feature>
<dbReference type="OrthoDB" id="265717at2759"/>
<gene>
    <name evidence="8" type="ORF">CC1G_04780</name>
</gene>
<dbReference type="OMA" id="CSHRERF"/>
<dbReference type="Gene3D" id="2.170.270.10">
    <property type="entry name" value="SET domain"/>
    <property type="match status" value="1"/>
</dbReference>
<organism evidence="8 9">
    <name type="scientific">Coprinopsis cinerea (strain Okayama-7 / 130 / ATCC MYA-4618 / FGSC 9003)</name>
    <name type="common">Inky cap fungus</name>
    <name type="synonym">Hormographiella aspergillata</name>
    <dbReference type="NCBI Taxonomy" id="240176"/>
    <lineage>
        <taxon>Eukaryota</taxon>
        <taxon>Fungi</taxon>
        <taxon>Dikarya</taxon>
        <taxon>Basidiomycota</taxon>
        <taxon>Agaricomycotina</taxon>
        <taxon>Agaricomycetes</taxon>
        <taxon>Agaricomycetidae</taxon>
        <taxon>Agaricales</taxon>
        <taxon>Agaricineae</taxon>
        <taxon>Psathyrellaceae</taxon>
        <taxon>Coprinopsis</taxon>
    </lineage>
</organism>
<dbReference type="Gene3D" id="1.10.220.160">
    <property type="match status" value="1"/>
</dbReference>
<dbReference type="KEGG" id="cci:CC1G_04780"/>
<sequence>MSDFRTLKSSRATRQSFVKAEKKPENETGIQSEISQKVESEPQLGSSYTPADGLYSSLPSSLQIRVEPETGRGIYTTDNGFKPGAVLVSTKPHIATLSTSQLSSYCSACFGPGTSAPLKRCPNCKIVMYCGSACQSRDWSLHKLECSALQRWMSQPRPQPPPGSSSEPQVVSSGETRAPPSDAIRTLARILWRKQKVGLTSTWAKEIDLLQSHRASLSKPTVSQSPTSNDASSNITKAAELHTHLSHGLIHYMGLTSPQELEPYGINSAGDLVDLLSRFTTNTFTLTSPSLTPLGACISPVAALFNHSCDPNAVIVFPRPLGDKKEHEPLLQIIAIKPIPPNTQASQEGLEKAERIQGSDPQKALHLTRNLVPLLTSAGLVPSAHPLLALTGLHTQFLIDELSPILASLPSLNTSPRDINDKMDVDVEEVVSPNVQREQQARKDETTEKLQAAQEALDSCIRFSSMALTGLSEILSYGHPVRGVAAVELGKLLVVDEPWPTPSAASTSSSPSPSPPPAISPAPSSSFPPSGPPRLKLAHSTLVNALNELKIGFGTDINGESIGELGKEVRKMLVDVEKELSVWEDGVKRALEDARLAQKGAQQK</sequence>
<feature type="region of interest" description="Disordered" evidence="5">
    <location>
        <begin position="153"/>
        <end position="180"/>
    </location>
</feature>
<proteinExistence type="predicted"/>
<accession>A8P2J4</accession>
<dbReference type="GeneID" id="6014918"/>
<evidence type="ECO:0000313" key="8">
    <source>
        <dbReference type="EMBL" id="EAU83524.2"/>
    </source>
</evidence>
<dbReference type="AlphaFoldDB" id="A8P2J4"/>
<dbReference type="SUPFAM" id="SSF144232">
    <property type="entry name" value="HIT/MYND zinc finger-like"/>
    <property type="match status" value="1"/>
</dbReference>
<dbReference type="GO" id="GO:0008270">
    <property type="term" value="F:zinc ion binding"/>
    <property type="evidence" value="ECO:0007669"/>
    <property type="project" value="UniProtKB-KW"/>
</dbReference>
<dbReference type="InParanoid" id="A8P2J4"/>
<evidence type="ECO:0008006" key="10">
    <source>
        <dbReference type="Google" id="ProtNLM"/>
    </source>
</evidence>
<reference evidence="8 9" key="1">
    <citation type="journal article" date="2010" name="Proc. Natl. Acad. Sci. U.S.A.">
        <title>Insights into evolution of multicellular fungi from the assembled chromosomes of the mushroom Coprinopsis cinerea (Coprinus cinereus).</title>
        <authorList>
            <person name="Stajich J.E."/>
            <person name="Wilke S.K."/>
            <person name="Ahren D."/>
            <person name="Au C.H."/>
            <person name="Birren B.W."/>
            <person name="Borodovsky M."/>
            <person name="Burns C."/>
            <person name="Canback B."/>
            <person name="Casselton L.A."/>
            <person name="Cheng C.K."/>
            <person name="Deng J."/>
            <person name="Dietrich F.S."/>
            <person name="Fargo D.C."/>
            <person name="Farman M.L."/>
            <person name="Gathman A.C."/>
            <person name="Goldberg J."/>
            <person name="Guigo R."/>
            <person name="Hoegger P.J."/>
            <person name="Hooker J.B."/>
            <person name="Huggins A."/>
            <person name="James T.Y."/>
            <person name="Kamada T."/>
            <person name="Kilaru S."/>
            <person name="Kodira C."/>
            <person name="Kues U."/>
            <person name="Kupfer D."/>
            <person name="Kwan H.S."/>
            <person name="Lomsadze A."/>
            <person name="Li W."/>
            <person name="Lilly W.W."/>
            <person name="Ma L.J."/>
            <person name="Mackey A.J."/>
            <person name="Manning G."/>
            <person name="Martin F."/>
            <person name="Muraguchi H."/>
            <person name="Natvig D.O."/>
            <person name="Palmerini H."/>
            <person name="Ramesh M.A."/>
            <person name="Rehmeyer C.J."/>
            <person name="Roe B.A."/>
            <person name="Shenoy N."/>
            <person name="Stanke M."/>
            <person name="Ter-Hovhannisyan V."/>
            <person name="Tunlid A."/>
            <person name="Velagapudi R."/>
            <person name="Vision T.J."/>
            <person name="Zeng Q."/>
            <person name="Zolan M.E."/>
            <person name="Pukkila P.J."/>
        </authorList>
    </citation>
    <scope>NUCLEOTIDE SEQUENCE [LARGE SCALE GENOMIC DNA]</scope>
    <source>
        <strain evidence="9">Okayama-7 / 130 / ATCC MYA-4618 / FGSC 9003</strain>
    </source>
</reference>
<evidence type="ECO:0000313" key="9">
    <source>
        <dbReference type="Proteomes" id="UP000001861"/>
    </source>
</evidence>
<dbReference type="InterPro" id="IPR002893">
    <property type="entry name" value="Znf_MYND"/>
</dbReference>
<dbReference type="InterPro" id="IPR046341">
    <property type="entry name" value="SET_dom_sf"/>
</dbReference>
<dbReference type="Pfam" id="PF01753">
    <property type="entry name" value="zf-MYND"/>
    <property type="match status" value="1"/>
</dbReference>
<dbReference type="PROSITE" id="PS01360">
    <property type="entry name" value="ZF_MYND_1"/>
    <property type="match status" value="1"/>
</dbReference>
<dbReference type="Proteomes" id="UP000001861">
    <property type="component" value="Unassembled WGS sequence"/>
</dbReference>
<keyword evidence="3" id="KW-0862">Zinc</keyword>
<dbReference type="HOGENOM" id="CLU_018406_4_1_1"/>
<dbReference type="GO" id="GO:0005634">
    <property type="term" value="C:nucleus"/>
    <property type="evidence" value="ECO:0007669"/>
    <property type="project" value="TreeGrafter"/>
</dbReference>
<dbReference type="eggNOG" id="KOG2084">
    <property type="taxonomic scope" value="Eukaryota"/>
</dbReference>
<evidence type="ECO:0000259" key="7">
    <source>
        <dbReference type="PROSITE" id="PS50865"/>
    </source>
</evidence>
<dbReference type="VEuPathDB" id="FungiDB:CC1G_04780"/>
<evidence type="ECO:0000256" key="1">
    <source>
        <dbReference type="ARBA" id="ARBA00022723"/>
    </source>
</evidence>
<dbReference type="InterPro" id="IPR001214">
    <property type="entry name" value="SET_dom"/>
</dbReference>
<dbReference type="PROSITE" id="PS50280">
    <property type="entry name" value="SET"/>
    <property type="match status" value="1"/>
</dbReference>
<feature type="region of interest" description="Disordered" evidence="5">
    <location>
        <begin position="501"/>
        <end position="533"/>
    </location>
</feature>
<dbReference type="PROSITE" id="PS50865">
    <property type="entry name" value="ZF_MYND_2"/>
    <property type="match status" value="1"/>
</dbReference>
<keyword evidence="9" id="KW-1185">Reference proteome</keyword>
<dbReference type="Gene3D" id="6.10.140.2220">
    <property type="match status" value="1"/>
</dbReference>
<evidence type="ECO:0000256" key="2">
    <source>
        <dbReference type="ARBA" id="ARBA00022771"/>
    </source>
</evidence>
<keyword evidence="1" id="KW-0479">Metal-binding</keyword>
<feature type="region of interest" description="Disordered" evidence="5">
    <location>
        <begin position="1"/>
        <end position="52"/>
    </location>
</feature>
<evidence type="ECO:0000256" key="5">
    <source>
        <dbReference type="SAM" id="MobiDB-lite"/>
    </source>
</evidence>
<dbReference type="PANTHER" id="PTHR12197:SF251">
    <property type="entry name" value="EG:BACR7C10.4 PROTEIN"/>
    <property type="match status" value="1"/>
</dbReference>
<dbReference type="STRING" id="240176.A8P2J4"/>
<comment type="caution">
    <text evidence="8">The sequence shown here is derived from an EMBL/GenBank/DDBJ whole genome shotgun (WGS) entry which is preliminary data.</text>
</comment>
<protein>
    <recommendedName>
        <fullName evidence="10">SET domain-containing protein</fullName>
    </recommendedName>
</protein>
<evidence type="ECO:0000256" key="3">
    <source>
        <dbReference type="ARBA" id="ARBA00022833"/>
    </source>
</evidence>
<dbReference type="InterPro" id="IPR050869">
    <property type="entry name" value="H3K4_H4K5_MeTrfase"/>
</dbReference>
<name>A8P2J4_COPC7</name>
<feature type="domain" description="SET" evidence="6">
    <location>
        <begin position="60"/>
        <end position="350"/>
    </location>
</feature>
<dbReference type="EMBL" id="AACS02000013">
    <property type="protein sequence ID" value="EAU83524.2"/>
    <property type="molecule type" value="Genomic_DNA"/>
</dbReference>
<dbReference type="RefSeq" id="XP_001838336.2">
    <property type="nucleotide sequence ID" value="XM_001838284.2"/>
</dbReference>
<evidence type="ECO:0000256" key="4">
    <source>
        <dbReference type="PROSITE-ProRule" id="PRU00134"/>
    </source>
</evidence>